<sequence length="184" mass="20519">MEADEDGTDIRASTLKNQDLITLQSNVSVLLAEYGWYLLFVCIGVYMALQHFYKKRTQQEHSGSPGAVSDPVSVVRRQEAVEAARKRMQEEQDAKAALFLEKQREVEEEKRKQKIEKWENMKEGKSSKGSSKFTENSEEASTSTVLKPKSDKKPLRSSGYNPLSGEGGSTCAWRPGRRGPSSGG</sequence>
<dbReference type="Gene3D" id="6.10.250.2950">
    <property type="match status" value="1"/>
</dbReference>
<protein>
    <recommendedName>
        <fullName evidence="14">Selenoprotein S</fullName>
    </recommendedName>
</protein>
<gene>
    <name evidence="12" type="ORF">ACEWY4_015904</name>
</gene>
<dbReference type="GO" id="GO:0005789">
    <property type="term" value="C:endoplasmic reticulum membrane"/>
    <property type="evidence" value="ECO:0007669"/>
    <property type="project" value="UniProtKB-SubCell"/>
</dbReference>
<evidence type="ECO:0000256" key="4">
    <source>
        <dbReference type="ARBA" id="ARBA00022490"/>
    </source>
</evidence>
<feature type="region of interest" description="Disordered" evidence="10">
    <location>
        <begin position="99"/>
        <end position="184"/>
    </location>
</feature>
<feature type="compositionally biased region" description="Basic and acidic residues" evidence="10">
    <location>
        <begin position="101"/>
        <end position="126"/>
    </location>
</feature>
<proteinExistence type="inferred from homology"/>
<evidence type="ECO:0000256" key="3">
    <source>
        <dbReference type="ARBA" id="ARBA00011034"/>
    </source>
</evidence>
<evidence type="ECO:0000256" key="7">
    <source>
        <dbReference type="ARBA" id="ARBA00022933"/>
    </source>
</evidence>
<evidence type="ECO:0000256" key="1">
    <source>
        <dbReference type="ARBA" id="ARBA00004389"/>
    </source>
</evidence>
<evidence type="ECO:0000256" key="5">
    <source>
        <dbReference type="ARBA" id="ARBA00022692"/>
    </source>
</evidence>
<dbReference type="PANTHER" id="PTHR28621:SF1">
    <property type="entry name" value="SELENOPROTEIN S"/>
    <property type="match status" value="1"/>
</dbReference>
<dbReference type="EMBL" id="JBHFQA010000013">
    <property type="protein sequence ID" value="KAL2089005.1"/>
    <property type="molecule type" value="Genomic_DNA"/>
</dbReference>
<evidence type="ECO:0000256" key="10">
    <source>
        <dbReference type="SAM" id="MobiDB-lite"/>
    </source>
</evidence>
<keyword evidence="6" id="KW-0256">Endoplasmic reticulum</keyword>
<reference evidence="12 13" key="1">
    <citation type="submission" date="2024-09" db="EMBL/GenBank/DDBJ databases">
        <title>A chromosome-level genome assembly of Gray's grenadier anchovy, Coilia grayii.</title>
        <authorList>
            <person name="Fu Z."/>
        </authorList>
    </citation>
    <scope>NUCLEOTIDE SEQUENCE [LARGE SCALE GENOMIC DNA]</scope>
    <source>
        <strain evidence="12">G4</strain>
        <tissue evidence="12">Muscle</tissue>
    </source>
</reference>
<keyword evidence="13" id="KW-1185">Reference proteome</keyword>
<keyword evidence="9 11" id="KW-0472">Membrane</keyword>
<keyword evidence="5 11" id="KW-0812">Transmembrane</keyword>
<evidence type="ECO:0000313" key="13">
    <source>
        <dbReference type="Proteomes" id="UP001591681"/>
    </source>
</evidence>
<evidence type="ECO:0000256" key="11">
    <source>
        <dbReference type="SAM" id="Phobius"/>
    </source>
</evidence>
<keyword evidence="4" id="KW-0963">Cytoplasm</keyword>
<evidence type="ECO:0008006" key="14">
    <source>
        <dbReference type="Google" id="ProtNLM"/>
    </source>
</evidence>
<keyword evidence="8 11" id="KW-1133">Transmembrane helix</keyword>
<dbReference type="PANTHER" id="PTHR28621">
    <property type="entry name" value="SELENOPROTEIN S"/>
    <property type="match status" value="1"/>
</dbReference>
<name>A0ABD1JQ72_9TELE</name>
<organism evidence="12 13">
    <name type="scientific">Coilia grayii</name>
    <name type="common">Gray's grenadier anchovy</name>
    <dbReference type="NCBI Taxonomy" id="363190"/>
    <lineage>
        <taxon>Eukaryota</taxon>
        <taxon>Metazoa</taxon>
        <taxon>Chordata</taxon>
        <taxon>Craniata</taxon>
        <taxon>Vertebrata</taxon>
        <taxon>Euteleostomi</taxon>
        <taxon>Actinopterygii</taxon>
        <taxon>Neopterygii</taxon>
        <taxon>Teleostei</taxon>
        <taxon>Clupei</taxon>
        <taxon>Clupeiformes</taxon>
        <taxon>Clupeoidei</taxon>
        <taxon>Engraulidae</taxon>
        <taxon>Coilinae</taxon>
        <taxon>Coilia</taxon>
    </lineage>
</organism>
<evidence type="ECO:0000256" key="6">
    <source>
        <dbReference type="ARBA" id="ARBA00022824"/>
    </source>
</evidence>
<dbReference type="AlphaFoldDB" id="A0ABD1JQ72"/>
<evidence type="ECO:0000256" key="8">
    <source>
        <dbReference type="ARBA" id="ARBA00022989"/>
    </source>
</evidence>
<evidence type="ECO:0000256" key="2">
    <source>
        <dbReference type="ARBA" id="ARBA00004496"/>
    </source>
</evidence>
<evidence type="ECO:0000313" key="12">
    <source>
        <dbReference type="EMBL" id="KAL2089005.1"/>
    </source>
</evidence>
<comment type="similarity">
    <text evidence="3">Belongs to the selenoprotein S family.</text>
</comment>
<keyword evidence="7" id="KW-0712">Selenocysteine</keyword>
<accession>A0ABD1JQ72</accession>
<dbReference type="Pfam" id="PF06936">
    <property type="entry name" value="Selenoprotein_S"/>
    <property type="match status" value="1"/>
</dbReference>
<dbReference type="InterPro" id="IPR009703">
    <property type="entry name" value="Selenoprotein_S"/>
</dbReference>
<evidence type="ECO:0000256" key="9">
    <source>
        <dbReference type="ARBA" id="ARBA00023136"/>
    </source>
</evidence>
<comment type="subcellular location">
    <subcellularLocation>
        <location evidence="2">Cytoplasm</location>
    </subcellularLocation>
    <subcellularLocation>
        <location evidence="1">Endoplasmic reticulum membrane</location>
        <topology evidence="1">Single-pass membrane protein</topology>
    </subcellularLocation>
</comment>
<dbReference type="Proteomes" id="UP001591681">
    <property type="component" value="Unassembled WGS sequence"/>
</dbReference>
<feature type="transmembrane region" description="Helical" evidence="11">
    <location>
        <begin position="34"/>
        <end position="53"/>
    </location>
</feature>
<comment type="caution">
    <text evidence="12">The sequence shown here is derived from an EMBL/GenBank/DDBJ whole genome shotgun (WGS) entry which is preliminary data.</text>
</comment>